<reference evidence="2 3" key="1">
    <citation type="journal article" date="2017" name="Gigascience">
        <title>Genome sequence of the small brown planthopper, Laodelphax striatellus.</title>
        <authorList>
            <person name="Zhu J."/>
            <person name="Jiang F."/>
            <person name="Wang X."/>
            <person name="Yang P."/>
            <person name="Bao Y."/>
            <person name="Zhao W."/>
            <person name="Wang W."/>
            <person name="Lu H."/>
            <person name="Wang Q."/>
            <person name="Cui N."/>
            <person name="Li J."/>
            <person name="Chen X."/>
            <person name="Luo L."/>
            <person name="Yu J."/>
            <person name="Kang L."/>
            <person name="Cui F."/>
        </authorList>
    </citation>
    <scope>NUCLEOTIDE SEQUENCE [LARGE SCALE GENOMIC DNA]</scope>
    <source>
        <strain evidence="2">Lst14</strain>
    </source>
</reference>
<sequence>MGTVTGRYYRYTWTCATGGDFVRVYLIGTCVLLAVVLLVLIALVCHSARGSIVDTHARRHVPLLLGIKLILIIPEVAWNVMGTIWAFTTVIDCPNDDDFTNTVIDSKCNLLISFQFLEGLHFLFFS</sequence>
<keyword evidence="1" id="KW-0472">Membrane</keyword>
<name>A0A482XIW6_LAOST</name>
<keyword evidence="1" id="KW-0812">Transmembrane</keyword>
<dbReference type="AlphaFoldDB" id="A0A482XIW6"/>
<proteinExistence type="predicted"/>
<comment type="caution">
    <text evidence="2">The sequence shown here is derived from an EMBL/GenBank/DDBJ whole genome shotgun (WGS) entry which is preliminary data.</text>
</comment>
<organism evidence="2 3">
    <name type="scientific">Laodelphax striatellus</name>
    <name type="common">Small brown planthopper</name>
    <name type="synonym">Delphax striatella</name>
    <dbReference type="NCBI Taxonomy" id="195883"/>
    <lineage>
        <taxon>Eukaryota</taxon>
        <taxon>Metazoa</taxon>
        <taxon>Ecdysozoa</taxon>
        <taxon>Arthropoda</taxon>
        <taxon>Hexapoda</taxon>
        <taxon>Insecta</taxon>
        <taxon>Pterygota</taxon>
        <taxon>Neoptera</taxon>
        <taxon>Paraneoptera</taxon>
        <taxon>Hemiptera</taxon>
        <taxon>Auchenorrhyncha</taxon>
        <taxon>Fulgoroidea</taxon>
        <taxon>Delphacidae</taxon>
        <taxon>Criomorphinae</taxon>
        <taxon>Laodelphax</taxon>
    </lineage>
</organism>
<evidence type="ECO:0000313" key="2">
    <source>
        <dbReference type="EMBL" id="RZF45607.1"/>
    </source>
</evidence>
<dbReference type="EMBL" id="QKKF02008584">
    <property type="protein sequence ID" value="RZF45607.1"/>
    <property type="molecule type" value="Genomic_DNA"/>
</dbReference>
<dbReference type="OrthoDB" id="438440at2759"/>
<evidence type="ECO:0000313" key="3">
    <source>
        <dbReference type="Proteomes" id="UP000291343"/>
    </source>
</evidence>
<feature type="transmembrane region" description="Helical" evidence="1">
    <location>
        <begin position="65"/>
        <end position="87"/>
    </location>
</feature>
<gene>
    <name evidence="2" type="ORF">LSTR_LSTR014936</name>
</gene>
<keyword evidence="1" id="KW-1133">Transmembrane helix</keyword>
<keyword evidence="3" id="KW-1185">Reference proteome</keyword>
<dbReference type="Proteomes" id="UP000291343">
    <property type="component" value="Unassembled WGS sequence"/>
</dbReference>
<evidence type="ECO:0000256" key="1">
    <source>
        <dbReference type="SAM" id="Phobius"/>
    </source>
</evidence>
<protein>
    <recommendedName>
        <fullName evidence="4">G-protein coupled receptors family 2 profile 2 domain-containing protein</fullName>
    </recommendedName>
</protein>
<feature type="transmembrane region" description="Helical" evidence="1">
    <location>
        <begin position="24"/>
        <end position="44"/>
    </location>
</feature>
<accession>A0A482XIW6</accession>
<dbReference type="InParanoid" id="A0A482XIW6"/>
<evidence type="ECO:0008006" key="4">
    <source>
        <dbReference type="Google" id="ProtNLM"/>
    </source>
</evidence>